<sequence length="87" mass="9947">MLEIRSNLRTWGNPGHHLFIHCCDLSRELYFTFISQPGPRTPSSCRINTVISSPIHIHPPFASPYSSCPCMHRISTADLMNEHLESR</sequence>
<accession>A0A369J2C3</accession>
<name>A0A369J2C3_HYPMA</name>
<evidence type="ECO:0000313" key="2">
    <source>
        <dbReference type="Proteomes" id="UP000076154"/>
    </source>
</evidence>
<dbReference type="InParanoid" id="A0A369J2C3"/>
<dbReference type="Proteomes" id="UP000076154">
    <property type="component" value="Unassembled WGS sequence"/>
</dbReference>
<organism evidence="1 2">
    <name type="scientific">Hypsizygus marmoreus</name>
    <name type="common">White beech mushroom</name>
    <name type="synonym">Agaricus marmoreus</name>
    <dbReference type="NCBI Taxonomy" id="39966"/>
    <lineage>
        <taxon>Eukaryota</taxon>
        <taxon>Fungi</taxon>
        <taxon>Dikarya</taxon>
        <taxon>Basidiomycota</taxon>
        <taxon>Agaricomycotina</taxon>
        <taxon>Agaricomycetes</taxon>
        <taxon>Agaricomycetidae</taxon>
        <taxon>Agaricales</taxon>
        <taxon>Tricholomatineae</taxon>
        <taxon>Lyophyllaceae</taxon>
        <taxon>Hypsizygus</taxon>
    </lineage>
</organism>
<proteinExistence type="predicted"/>
<evidence type="ECO:0000313" key="1">
    <source>
        <dbReference type="EMBL" id="RDB15542.1"/>
    </source>
</evidence>
<reference evidence="1" key="1">
    <citation type="submission" date="2018-04" db="EMBL/GenBank/DDBJ databases">
        <title>Whole genome sequencing of Hypsizygus marmoreus.</title>
        <authorList>
            <person name="Choi I.-G."/>
            <person name="Min B."/>
            <person name="Kim J.-G."/>
            <person name="Kim S."/>
            <person name="Oh Y.-L."/>
            <person name="Kong W.-S."/>
            <person name="Park H."/>
            <person name="Jeong J."/>
            <person name="Song E.-S."/>
        </authorList>
    </citation>
    <scope>NUCLEOTIDE SEQUENCE [LARGE SCALE GENOMIC DNA]</scope>
    <source>
        <strain evidence="1">51987-8</strain>
    </source>
</reference>
<keyword evidence="2" id="KW-1185">Reference proteome</keyword>
<protein>
    <submittedName>
        <fullName evidence="1">Uncharacterized protein</fullName>
    </submittedName>
</protein>
<gene>
    <name evidence="1" type="ORF">Hypma_004246</name>
</gene>
<dbReference type="EMBL" id="LUEZ02000158">
    <property type="protein sequence ID" value="RDB15542.1"/>
    <property type="molecule type" value="Genomic_DNA"/>
</dbReference>
<comment type="caution">
    <text evidence="1">The sequence shown here is derived from an EMBL/GenBank/DDBJ whole genome shotgun (WGS) entry which is preliminary data.</text>
</comment>
<dbReference type="AlphaFoldDB" id="A0A369J2C3"/>